<evidence type="ECO:0000256" key="6">
    <source>
        <dbReference type="ARBA" id="ARBA00022801"/>
    </source>
</evidence>
<feature type="domain" description="Endonuclease/exonuclease/phosphatase" evidence="11">
    <location>
        <begin position="868"/>
        <end position="990"/>
    </location>
</feature>
<evidence type="ECO:0000259" key="10">
    <source>
        <dbReference type="Pfam" id="PF13359"/>
    </source>
</evidence>
<dbReference type="EMBL" id="CAJPWZ010001999">
    <property type="protein sequence ID" value="CAG2228652.1"/>
    <property type="molecule type" value="Genomic_DNA"/>
</dbReference>
<dbReference type="InterPro" id="IPR036691">
    <property type="entry name" value="Endo/exonu/phosph_ase_sf"/>
</dbReference>
<dbReference type="SUPFAM" id="SSF56219">
    <property type="entry name" value="DNase I-like"/>
    <property type="match status" value="1"/>
</dbReference>
<feature type="region of interest" description="Disordered" evidence="9">
    <location>
        <begin position="713"/>
        <end position="735"/>
    </location>
</feature>
<evidence type="ECO:0000256" key="4">
    <source>
        <dbReference type="ARBA" id="ARBA00022722"/>
    </source>
</evidence>
<evidence type="ECO:0000256" key="8">
    <source>
        <dbReference type="SAM" id="Coils"/>
    </source>
</evidence>
<dbReference type="InterPro" id="IPR027806">
    <property type="entry name" value="HARBI1_dom"/>
</dbReference>
<dbReference type="Gene3D" id="3.30.40.10">
    <property type="entry name" value="Zinc/RING finger domain, C3HC4 (zinc finger)"/>
    <property type="match status" value="1"/>
</dbReference>
<evidence type="ECO:0000256" key="9">
    <source>
        <dbReference type="SAM" id="MobiDB-lite"/>
    </source>
</evidence>
<proteinExistence type="inferred from homology"/>
<evidence type="ECO:0000256" key="3">
    <source>
        <dbReference type="ARBA" id="ARBA00006958"/>
    </source>
</evidence>
<dbReference type="GO" id="GO:0005634">
    <property type="term" value="C:nucleus"/>
    <property type="evidence" value="ECO:0007669"/>
    <property type="project" value="UniProtKB-SubCell"/>
</dbReference>
<keyword evidence="5" id="KW-0479">Metal-binding</keyword>
<feature type="coiled-coil region" evidence="8">
    <location>
        <begin position="439"/>
        <end position="473"/>
    </location>
</feature>
<reference evidence="12" key="1">
    <citation type="submission" date="2021-03" db="EMBL/GenBank/DDBJ databases">
        <authorList>
            <person name="Bekaert M."/>
        </authorList>
    </citation>
    <scope>NUCLEOTIDE SEQUENCE</scope>
</reference>
<dbReference type="InterPro" id="IPR013324">
    <property type="entry name" value="RNA_pol_sigma_r3/r4-like"/>
</dbReference>
<dbReference type="InterPro" id="IPR045249">
    <property type="entry name" value="HARBI1-like"/>
</dbReference>
<dbReference type="PANTHER" id="PTHR22930:SF85">
    <property type="entry name" value="GH03217P-RELATED"/>
    <property type="match status" value="1"/>
</dbReference>
<dbReference type="Pfam" id="PF13359">
    <property type="entry name" value="DDE_Tnp_4"/>
    <property type="match status" value="1"/>
</dbReference>
<evidence type="ECO:0000256" key="7">
    <source>
        <dbReference type="ARBA" id="ARBA00023242"/>
    </source>
</evidence>
<dbReference type="GO" id="GO:0016787">
    <property type="term" value="F:hydrolase activity"/>
    <property type="evidence" value="ECO:0007669"/>
    <property type="project" value="UniProtKB-KW"/>
</dbReference>
<gene>
    <name evidence="12" type="ORF">MEDL_41527</name>
</gene>
<evidence type="ECO:0000259" key="11">
    <source>
        <dbReference type="Pfam" id="PF14529"/>
    </source>
</evidence>
<keyword evidence="4" id="KW-0540">Nuclease</keyword>
<name>A0A8S3TCS8_MYTED</name>
<dbReference type="Proteomes" id="UP000683360">
    <property type="component" value="Unassembled WGS sequence"/>
</dbReference>
<dbReference type="PANTHER" id="PTHR22930">
    <property type="match status" value="1"/>
</dbReference>
<dbReference type="GO" id="GO:0046872">
    <property type="term" value="F:metal ion binding"/>
    <property type="evidence" value="ECO:0007669"/>
    <property type="project" value="UniProtKB-KW"/>
</dbReference>
<comment type="caution">
    <text evidence="12">The sequence shown here is derived from an EMBL/GenBank/DDBJ whole genome shotgun (WGS) entry which is preliminary data.</text>
</comment>
<comment type="similarity">
    <text evidence="3">Belongs to the HARBI1 family.</text>
</comment>
<sequence length="1303" mass="148273">MTTNKLRKYIARQQPTVQAALNNVVSVDVPTLYQDPIYDTIQHQLCSETNIILGKCGCHHAIPSSQALSDKNIPKINLSIMATLRPTRDRIPTQVFTPSKVNVSVKSYLLNEQKAIGKIVDATIRPTDVDLQYKHGNIILEFTAATFLHFSKTLLQHLEAHTDVTCSIHDKQDKSGKVVEQSIAVKCNQNQRQHYRINLYNTTCRVEVNGRNHHMFFDELQAISKQMDCIKDYSSVNKKIREECIKLQQTSAKKINKTSPPAILNNGACDDQTETTNTLSKELTVVNKNHQDTVKKGADKSDPDNICPKCNRTLLSRGVFCIKGNHWIHYACEKLKKSEIEELEKESNNIQYTCTICNARDSIPADGNIPTRQSQKVKKLMPVVIPDVASPISCVSAARAILNEETVIRDQIEDLPQPTVQSHLSLTNRVPITVTRNDISLSDKELRQKEGKLRKMEEELKKEKVTINDALKDQAHLKTYSLSLEAKVKELESSNKILRMKIVGTQHSGSTETMNKQPQPIFQENQPVYTPQHTNSMDTYISSLANNIIKDRITHIENTRQLYRQMHDMELQSIQQRLRTLELTLSQSARPHYQPYHTSHFQMQYPIPQGPAYMARLPTYPHQYRPMSTNWPGQPQHTPAYLPNMQRPIFPSHGLPPHPSNIPPPSYFHHQTTVNNQHNRQPAQQTFTGANLHFRHDNKNNQTVNTDINSTTGPQATNLVNQPHKSVTTTPPTENAISNMATTPTMLNSTDTSELLNTVSEIKRAQQELTTEPEDVSSTLNKEQSIPDKEEHWLFKFEQDNIGELFNKTSWTCKSVDENNPIPPTQKPRGYGGVAILWKQHLDHLVEKINDGSERIICIKINVKPKPILLICAYMPCRGSKQANEQFKECLDQLHEIILKYSDTCTPVLCGDWNCDLMKTSIKSARLKELEDFISSKKLLFKATPLTFIHPNGNETSTIDYIFVHDSLADKVYNTIRLDMLSNNTSDHYPLLTEIETEIVSKKKQDQPVVVQDLLIRGGRGPHDTVTPEKQLLVCVSYLATNQSMRETAHFFNLSKSTVHQIIKEVCNILVNLRDRIIRWPSPRQQTEIATEVEAVCSLPGVTGFIDGTHIRLSAAIGGERDYYNRKGYPSIQLQAVVDNNMKIINAYTGWPGCVHDARVLRNSSVYIKAEAGELFSQNYHIFGDNAYPLRNWLVTPFKNFGNLTRQQIKFNKRLSGVRQTVERAFGHLKGRFRRLRDVPLHDHKEVCNLIIACCVLHNLCIINEDDVEGYIEYEEEDPNNFPNVYQNGHAGVLRRLQLVNIP</sequence>
<keyword evidence="13" id="KW-1185">Reference proteome</keyword>
<feature type="domain" description="DDE Tnp4" evidence="10">
    <location>
        <begin position="1106"/>
        <end position="1259"/>
    </location>
</feature>
<evidence type="ECO:0000256" key="2">
    <source>
        <dbReference type="ARBA" id="ARBA00004123"/>
    </source>
</evidence>
<evidence type="ECO:0000256" key="1">
    <source>
        <dbReference type="ARBA" id="ARBA00001968"/>
    </source>
</evidence>
<evidence type="ECO:0000313" key="12">
    <source>
        <dbReference type="EMBL" id="CAG2228652.1"/>
    </source>
</evidence>
<comment type="subcellular location">
    <subcellularLocation>
        <location evidence="2">Nucleus</location>
    </subcellularLocation>
</comment>
<keyword evidence="8" id="KW-0175">Coiled coil</keyword>
<evidence type="ECO:0000256" key="5">
    <source>
        <dbReference type="ARBA" id="ARBA00022723"/>
    </source>
</evidence>
<protein>
    <recommendedName>
        <fullName evidence="14">Nuclease HARBI1</fullName>
    </recommendedName>
</protein>
<dbReference type="Gene3D" id="3.60.10.10">
    <property type="entry name" value="Endonuclease/exonuclease/phosphatase"/>
    <property type="match status" value="1"/>
</dbReference>
<dbReference type="SUPFAM" id="SSF88659">
    <property type="entry name" value="Sigma3 and sigma4 domains of RNA polymerase sigma factors"/>
    <property type="match status" value="1"/>
</dbReference>
<dbReference type="InterPro" id="IPR005135">
    <property type="entry name" value="Endo/exonuclease/phosphatase"/>
</dbReference>
<dbReference type="InterPro" id="IPR013083">
    <property type="entry name" value="Znf_RING/FYVE/PHD"/>
</dbReference>
<dbReference type="GO" id="GO:0004518">
    <property type="term" value="F:nuclease activity"/>
    <property type="evidence" value="ECO:0007669"/>
    <property type="project" value="UniProtKB-KW"/>
</dbReference>
<evidence type="ECO:0008006" key="14">
    <source>
        <dbReference type="Google" id="ProtNLM"/>
    </source>
</evidence>
<organism evidence="12 13">
    <name type="scientific">Mytilus edulis</name>
    <name type="common">Blue mussel</name>
    <dbReference type="NCBI Taxonomy" id="6550"/>
    <lineage>
        <taxon>Eukaryota</taxon>
        <taxon>Metazoa</taxon>
        <taxon>Spiralia</taxon>
        <taxon>Lophotrochozoa</taxon>
        <taxon>Mollusca</taxon>
        <taxon>Bivalvia</taxon>
        <taxon>Autobranchia</taxon>
        <taxon>Pteriomorphia</taxon>
        <taxon>Mytilida</taxon>
        <taxon>Mytiloidea</taxon>
        <taxon>Mytilidae</taxon>
        <taxon>Mytilinae</taxon>
        <taxon>Mytilus</taxon>
    </lineage>
</organism>
<keyword evidence="6" id="KW-0378">Hydrolase</keyword>
<dbReference type="Pfam" id="PF14529">
    <property type="entry name" value="Exo_endo_phos_2"/>
    <property type="match status" value="1"/>
</dbReference>
<dbReference type="OrthoDB" id="6179645at2759"/>
<evidence type="ECO:0000313" key="13">
    <source>
        <dbReference type="Proteomes" id="UP000683360"/>
    </source>
</evidence>
<keyword evidence="7" id="KW-0539">Nucleus</keyword>
<comment type="cofactor">
    <cofactor evidence="1">
        <name>a divalent metal cation</name>
        <dbReference type="ChEBI" id="CHEBI:60240"/>
    </cofactor>
</comment>
<accession>A0A8S3TCS8</accession>